<dbReference type="AlphaFoldDB" id="A0AAN4R3A5"/>
<evidence type="ECO:0000256" key="1">
    <source>
        <dbReference type="ARBA" id="ARBA00022448"/>
    </source>
</evidence>
<dbReference type="KEGG" id="abg:Asbog_02091"/>
<gene>
    <name evidence="8" type="primary">ccmA</name>
    <name evidence="8" type="ORF">ABO01nite_02380</name>
</gene>
<keyword evidence="2" id="KW-0547">Nucleotide-binding</keyword>
<dbReference type="PANTHER" id="PTHR43499">
    <property type="entry name" value="ABC TRANSPORTER I FAMILY MEMBER 1"/>
    <property type="match status" value="1"/>
</dbReference>
<evidence type="ECO:0000256" key="4">
    <source>
        <dbReference type="ARBA" id="ARBA00022840"/>
    </source>
</evidence>
<dbReference type="RefSeq" id="WP_062165076.1">
    <property type="nucleotide sequence ID" value="NZ_AP014690.1"/>
</dbReference>
<name>A0AAN4R3A5_9PROT</name>
<dbReference type="InterPro" id="IPR027417">
    <property type="entry name" value="P-loop_NTPase"/>
</dbReference>
<evidence type="ECO:0000256" key="3">
    <source>
        <dbReference type="ARBA" id="ARBA00022748"/>
    </source>
</evidence>
<keyword evidence="4 8" id="KW-0067">ATP-binding</keyword>
<dbReference type="InterPro" id="IPR005895">
    <property type="entry name" value="ABC_transptr_haem_export_CcmA"/>
</dbReference>
<evidence type="ECO:0000259" key="7">
    <source>
        <dbReference type="PROSITE" id="PS50893"/>
    </source>
</evidence>
<protein>
    <submittedName>
        <fullName evidence="8">Cytochrome c biogenesis ATP-binding export protein CcmA</fullName>
    </submittedName>
</protein>
<evidence type="ECO:0000256" key="6">
    <source>
        <dbReference type="ARBA" id="ARBA00023136"/>
    </source>
</evidence>
<dbReference type="InterPro" id="IPR003593">
    <property type="entry name" value="AAA+_ATPase"/>
</dbReference>
<dbReference type="InterPro" id="IPR003439">
    <property type="entry name" value="ABC_transporter-like_ATP-bd"/>
</dbReference>
<keyword evidence="1" id="KW-0813">Transport</keyword>
<comment type="caution">
    <text evidence="8">The sequence shown here is derived from an EMBL/GenBank/DDBJ whole genome shotgun (WGS) entry which is preliminary data.</text>
</comment>
<evidence type="ECO:0000313" key="9">
    <source>
        <dbReference type="Proteomes" id="UP000321287"/>
    </source>
</evidence>
<proteinExistence type="predicted"/>
<feature type="domain" description="ABC transporter" evidence="7">
    <location>
        <begin position="12"/>
        <end position="227"/>
    </location>
</feature>
<sequence>MSGFPSPPAPWLSLHDVTVIRGDRLVLDGLSLSLAPGEAILLTGPNGAGKSTLLRFLAGLCPAQGGQVTWNGEARSADRPDPEQALDIAYLGHQDALKPALTLRQNLGLEAGLFGARTPKGDESAALDQALDLLGLITLADLPTRLLSAGQKRRGAFARLLLRHAPLWLLDEPSLGLDAHAIETLGHVMARHRAQGGMIIATTHVPLPLTDAMTLALTPTAFQGRDPCW</sequence>
<evidence type="ECO:0000256" key="2">
    <source>
        <dbReference type="ARBA" id="ARBA00022741"/>
    </source>
</evidence>
<keyword evidence="3" id="KW-0201">Cytochrome c-type biogenesis</keyword>
<dbReference type="GeneID" id="78227114"/>
<dbReference type="EMBL" id="BJVS01000001">
    <property type="protein sequence ID" value="GEL52231.1"/>
    <property type="molecule type" value="Genomic_DNA"/>
</dbReference>
<keyword evidence="6" id="KW-0472">Membrane</keyword>
<evidence type="ECO:0000313" key="8">
    <source>
        <dbReference type="EMBL" id="GEL52231.1"/>
    </source>
</evidence>
<reference evidence="8 9" key="1">
    <citation type="submission" date="2019-07" db="EMBL/GenBank/DDBJ databases">
        <title>Whole genome shotgun sequence of Asaia bogorensis NBRC 16594.</title>
        <authorList>
            <person name="Hosoyama A."/>
            <person name="Uohara A."/>
            <person name="Ohji S."/>
            <person name="Ichikawa N."/>
        </authorList>
    </citation>
    <scope>NUCLEOTIDE SEQUENCE [LARGE SCALE GENOMIC DNA]</scope>
    <source>
        <strain evidence="8 9">NBRC 16594</strain>
    </source>
</reference>
<dbReference type="SMART" id="SM00382">
    <property type="entry name" value="AAA"/>
    <property type="match status" value="1"/>
</dbReference>
<dbReference type="GO" id="GO:0005524">
    <property type="term" value="F:ATP binding"/>
    <property type="evidence" value="ECO:0007669"/>
    <property type="project" value="UniProtKB-KW"/>
</dbReference>
<dbReference type="PROSITE" id="PS50893">
    <property type="entry name" value="ABC_TRANSPORTER_2"/>
    <property type="match status" value="1"/>
</dbReference>
<keyword evidence="9" id="KW-1185">Reference proteome</keyword>
<dbReference type="PANTHER" id="PTHR43499:SF1">
    <property type="entry name" value="ABC TRANSPORTER I FAMILY MEMBER 1"/>
    <property type="match status" value="1"/>
</dbReference>
<evidence type="ECO:0000256" key="5">
    <source>
        <dbReference type="ARBA" id="ARBA00022967"/>
    </source>
</evidence>
<dbReference type="Pfam" id="PF00005">
    <property type="entry name" value="ABC_tran"/>
    <property type="match status" value="1"/>
</dbReference>
<dbReference type="SUPFAM" id="SSF52540">
    <property type="entry name" value="P-loop containing nucleoside triphosphate hydrolases"/>
    <property type="match status" value="1"/>
</dbReference>
<dbReference type="GO" id="GO:0017004">
    <property type="term" value="P:cytochrome complex assembly"/>
    <property type="evidence" value="ECO:0007669"/>
    <property type="project" value="UniProtKB-KW"/>
</dbReference>
<dbReference type="Proteomes" id="UP000321287">
    <property type="component" value="Unassembled WGS sequence"/>
</dbReference>
<keyword evidence="5" id="KW-1278">Translocase</keyword>
<accession>A0AAN4R3A5</accession>
<dbReference type="Gene3D" id="3.40.50.300">
    <property type="entry name" value="P-loop containing nucleotide triphosphate hydrolases"/>
    <property type="match status" value="1"/>
</dbReference>
<dbReference type="GO" id="GO:0022857">
    <property type="term" value="F:transmembrane transporter activity"/>
    <property type="evidence" value="ECO:0007669"/>
    <property type="project" value="InterPro"/>
</dbReference>
<organism evidence="8 9">
    <name type="scientific">Asaia bogorensis NBRC 16594</name>
    <dbReference type="NCBI Taxonomy" id="1231624"/>
    <lineage>
        <taxon>Bacteria</taxon>
        <taxon>Pseudomonadati</taxon>
        <taxon>Pseudomonadota</taxon>
        <taxon>Alphaproteobacteria</taxon>
        <taxon>Acetobacterales</taxon>
        <taxon>Acetobacteraceae</taxon>
        <taxon>Asaia</taxon>
    </lineage>
</organism>
<dbReference type="GO" id="GO:0016887">
    <property type="term" value="F:ATP hydrolysis activity"/>
    <property type="evidence" value="ECO:0007669"/>
    <property type="project" value="InterPro"/>
</dbReference>
<dbReference type="NCBIfam" id="TIGR01189">
    <property type="entry name" value="ccmA"/>
    <property type="match status" value="1"/>
</dbReference>